<dbReference type="PIRSF" id="PIRSF000103">
    <property type="entry name" value="HIBADH"/>
    <property type="match status" value="1"/>
</dbReference>
<comment type="caution">
    <text evidence="6">The sequence shown here is derived from an EMBL/GenBank/DDBJ whole genome shotgun (WGS) entry which is preliminary data.</text>
</comment>
<evidence type="ECO:0000313" key="7">
    <source>
        <dbReference type="Proteomes" id="UP000192872"/>
    </source>
</evidence>
<accession>A0A1W9I4V0</accession>
<evidence type="ECO:0000256" key="1">
    <source>
        <dbReference type="ARBA" id="ARBA00023002"/>
    </source>
</evidence>
<gene>
    <name evidence="6" type="ORF">A4S15_03910</name>
</gene>
<dbReference type="GO" id="GO:0016616">
    <property type="term" value="F:oxidoreductase activity, acting on the CH-OH group of donors, NAD or NADP as acceptor"/>
    <property type="evidence" value="ECO:0007669"/>
    <property type="project" value="TreeGrafter"/>
</dbReference>
<protein>
    <recommendedName>
        <fullName evidence="8">3-hydroxyisobutyrate dehydrogenase</fullName>
    </recommendedName>
</protein>
<dbReference type="STRING" id="1827387.A4S15_03910"/>
<dbReference type="AlphaFoldDB" id="A0A1W9I4V0"/>
<evidence type="ECO:0000259" key="4">
    <source>
        <dbReference type="Pfam" id="PF03446"/>
    </source>
</evidence>
<evidence type="ECO:0000256" key="3">
    <source>
        <dbReference type="PIRSR" id="PIRSR000103-1"/>
    </source>
</evidence>
<feature type="active site" evidence="3">
    <location>
        <position position="172"/>
    </location>
</feature>
<reference evidence="6 7" key="1">
    <citation type="journal article" date="2017" name="Water Res.">
        <title>Comammox in drinking water systems.</title>
        <authorList>
            <person name="Wang Y."/>
            <person name="Ma L."/>
            <person name="Mao Y."/>
            <person name="Jiang X."/>
            <person name="Xia Y."/>
            <person name="Yu K."/>
            <person name="Li B."/>
            <person name="Zhang T."/>
        </authorList>
    </citation>
    <scope>NUCLEOTIDE SEQUENCE [LARGE SCALE GENOMIC DNA]</scope>
    <source>
        <strain evidence="6">SG_bin8</strain>
    </source>
</reference>
<organism evidence="6 7">
    <name type="scientific">Candidatus Raskinella chloraquaticus</name>
    <dbReference type="NCBI Taxonomy" id="1951219"/>
    <lineage>
        <taxon>Bacteria</taxon>
        <taxon>Pseudomonadati</taxon>
        <taxon>Pseudomonadota</taxon>
        <taxon>Alphaproteobacteria</taxon>
        <taxon>Hyphomicrobiales</taxon>
        <taxon>Phreatobacteraceae</taxon>
        <taxon>Candidatus Raskinella</taxon>
    </lineage>
</organism>
<dbReference type="PANTHER" id="PTHR22981:SF7">
    <property type="entry name" value="3-HYDROXYISOBUTYRATE DEHYDROGENASE, MITOCHONDRIAL"/>
    <property type="match status" value="1"/>
</dbReference>
<dbReference type="EMBL" id="LWDL01000001">
    <property type="protein sequence ID" value="OQW54748.1"/>
    <property type="molecule type" value="Genomic_DNA"/>
</dbReference>
<feature type="domain" description="3-hydroxyisobutyrate dehydrogenase-like NAD-binding" evidence="5">
    <location>
        <begin position="166"/>
        <end position="283"/>
    </location>
</feature>
<dbReference type="InterPro" id="IPR013328">
    <property type="entry name" value="6PGD_dom2"/>
</dbReference>
<dbReference type="PANTHER" id="PTHR22981">
    <property type="entry name" value="3-HYDROXYISOBUTYRATE DEHYDROGENASE-RELATED"/>
    <property type="match status" value="1"/>
</dbReference>
<keyword evidence="2" id="KW-0520">NAD</keyword>
<name>A0A1W9I4V0_9HYPH</name>
<dbReference type="GO" id="GO:0050661">
    <property type="term" value="F:NADP binding"/>
    <property type="evidence" value="ECO:0007669"/>
    <property type="project" value="InterPro"/>
</dbReference>
<proteinExistence type="predicted"/>
<dbReference type="InterPro" id="IPR006115">
    <property type="entry name" value="6PGDH_NADP-bd"/>
</dbReference>
<dbReference type="SUPFAM" id="SSF48179">
    <property type="entry name" value="6-phosphogluconate dehydrogenase C-terminal domain-like"/>
    <property type="match status" value="1"/>
</dbReference>
<dbReference type="InterPro" id="IPR036291">
    <property type="entry name" value="NAD(P)-bd_dom_sf"/>
</dbReference>
<dbReference type="Gene3D" id="1.10.1040.10">
    <property type="entry name" value="N-(1-d-carboxylethyl)-l-norvaline Dehydrogenase, domain 2"/>
    <property type="match status" value="1"/>
</dbReference>
<evidence type="ECO:0000313" key="6">
    <source>
        <dbReference type="EMBL" id="OQW54748.1"/>
    </source>
</evidence>
<keyword evidence="1" id="KW-0560">Oxidoreductase</keyword>
<dbReference type="InterPro" id="IPR008927">
    <property type="entry name" value="6-PGluconate_DH-like_C_sf"/>
</dbReference>
<evidence type="ECO:0000259" key="5">
    <source>
        <dbReference type="Pfam" id="PF14833"/>
    </source>
</evidence>
<evidence type="ECO:0000256" key="2">
    <source>
        <dbReference type="ARBA" id="ARBA00023027"/>
    </source>
</evidence>
<dbReference type="GO" id="GO:0051287">
    <property type="term" value="F:NAD binding"/>
    <property type="evidence" value="ECO:0007669"/>
    <property type="project" value="InterPro"/>
</dbReference>
<dbReference type="SUPFAM" id="SSF51735">
    <property type="entry name" value="NAD(P)-binding Rossmann-fold domains"/>
    <property type="match status" value="1"/>
</dbReference>
<dbReference type="RefSeq" id="WP_376801515.1">
    <property type="nucleotide sequence ID" value="NZ_DBNB01000012.1"/>
</dbReference>
<dbReference type="Proteomes" id="UP000192872">
    <property type="component" value="Unassembled WGS sequence"/>
</dbReference>
<evidence type="ECO:0008006" key="8">
    <source>
        <dbReference type="Google" id="ProtNLM"/>
    </source>
</evidence>
<dbReference type="InterPro" id="IPR029154">
    <property type="entry name" value="HIBADH-like_NADP-bd"/>
</dbReference>
<feature type="domain" description="6-phosphogluconate dehydrogenase NADP-binding" evidence="4">
    <location>
        <begin position="6"/>
        <end position="163"/>
    </location>
</feature>
<dbReference type="InterPro" id="IPR015815">
    <property type="entry name" value="HIBADH-related"/>
</dbReference>
<dbReference type="Pfam" id="PF03446">
    <property type="entry name" value="NAD_binding_2"/>
    <property type="match status" value="1"/>
</dbReference>
<sequence length="291" mass="29699">MAMKHIGVIGLGAMGLGMAKILVERGFTVRGCDLSSERQRLAQQAGVTIAAEPSSLYAVCELVVASLPKAADVAGVVEGPAGFVARGRPDAIFVDTSTSEPRVSRKLAAACGTRLGFLDAPVSGGPQGAKTGTLTFMVGGDKEVMERARPVLTALGNKIIHVGASGAGNVAKLVNNLLVAANLASVREAVALAAAAGVPAEDVLTAINAASGRSAVTEVNYTRWILSERFDSGFTMGLMRKDVQLAAKLGQDVGSFGAVSALVSDLWDASAQGLGDGEDFNKFVIAPGSSE</sequence>
<dbReference type="Gene3D" id="3.40.50.720">
    <property type="entry name" value="NAD(P)-binding Rossmann-like Domain"/>
    <property type="match status" value="1"/>
</dbReference>
<dbReference type="Pfam" id="PF14833">
    <property type="entry name" value="NAD_binding_11"/>
    <property type="match status" value="1"/>
</dbReference>